<dbReference type="Gene3D" id="1.10.730.10">
    <property type="entry name" value="Isoleucyl-tRNA Synthetase, Domain 1"/>
    <property type="match status" value="1"/>
</dbReference>
<keyword evidence="9 12" id="KW-0030">Aminoacyl-tRNA synthetase</keyword>
<keyword evidence="6 12" id="KW-0067">ATP-binding</keyword>
<dbReference type="InterPro" id="IPR009080">
    <property type="entry name" value="tRNAsynth_Ia_anticodon-bd"/>
</dbReference>
<comment type="domain">
    <text evidence="12">ValRS has two distinct active sites: one for aminoacylation and one for editing. The misactivated threonine is translocated from the active site to the editing site.</text>
</comment>
<comment type="caution">
    <text evidence="16">The sequence shown here is derived from an EMBL/GenBank/DDBJ whole genome shotgun (WGS) entry which is preliminary data.</text>
</comment>
<evidence type="ECO:0000256" key="12">
    <source>
        <dbReference type="HAMAP-Rule" id="MF_02004"/>
    </source>
</evidence>
<dbReference type="PANTHER" id="PTHR11946">
    <property type="entry name" value="VALYL-TRNA SYNTHETASES"/>
    <property type="match status" value="1"/>
</dbReference>
<keyword evidence="8 12" id="KW-0175">Coiled coil</keyword>
<dbReference type="EMBL" id="SLUN01000036">
    <property type="protein sequence ID" value="TCL60262.1"/>
    <property type="molecule type" value="Genomic_DNA"/>
</dbReference>
<dbReference type="InterPro" id="IPR002300">
    <property type="entry name" value="aa-tRNA-synth_Ia"/>
</dbReference>
<evidence type="ECO:0000256" key="9">
    <source>
        <dbReference type="ARBA" id="ARBA00023146"/>
    </source>
</evidence>
<dbReference type="FunFam" id="3.40.50.620:FF:000098">
    <property type="entry name" value="Valine--tRNA ligase"/>
    <property type="match status" value="1"/>
</dbReference>
<comment type="catalytic activity">
    <reaction evidence="10 12">
        <text>tRNA(Val) + L-valine + ATP = L-valyl-tRNA(Val) + AMP + diphosphate</text>
        <dbReference type="Rhea" id="RHEA:10704"/>
        <dbReference type="Rhea" id="RHEA-COMP:9672"/>
        <dbReference type="Rhea" id="RHEA-COMP:9708"/>
        <dbReference type="ChEBI" id="CHEBI:30616"/>
        <dbReference type="ChEBI" id="CHEBI:33019"/>
        <dbReference type="ChEBI" id="CHEBI:57762"/>
        <dbReference type="ChEBI" id="CHEBI:78442"/>
        <dbReference type="ChEBI" id="CHEBI:78537"/>
        <dbReference type="ChEBI" id="CHEBI:456215"/>
        <dbReference type="EC" id="6.1.1.9"/>
    </reaction>
</comment>
<dbReference type="AlphaFoldDB" id="A0A4R1R4R8"/>
<dbReference type="Gene3D" id="1.10.287.380">
    <property type="entry name" value="Valyl-tRNA synthetase, C-terminal domain"/>
    <property type="match status" value="1"/>
</dbReference>
<dbReference type="FunFam" id="3.90.740.10:FF:000005">
    <property type="entry name" value="Valine--tRNA ligase, mitochondrial"/>
    <property type="match status" value="1"/>
</dbReference>
<dbReference type="FunFam" id="1.10.730.10:FF:000014">
    <property type="entry name" value="Valine--tRNA ligase"/>
    <property type="match status" value="1"/>
</dbReference>
<protein>
    <recommendedName>
        <fullName evidence="12">Valine--tRNA ligase</fullName>
        <ecNumber evidence="12">6.1.1.9</ecNumber>
    </recommendedName>
    <alternativeName>
        <fullName evidence="12">Valyl-tRNA synthetase</fullName>
        <shortName evidence="12">ValRS</shortName>
    </alternativeName>
</protein>
<keyword evidence="4 12" id="KW-0436">Ligase</keyword>
<comment type="subunit">
    <text evidence="2 12">Monomer.</text>
</comment>
<dbReference type="PRINTS" id="PR00986">
    <property type="entry name" value="TRNASYNTHVAL"/>
</dbReference>
<feature type="short sequence motif" description="'HIGH' region" evidence="12">
    <location>
        <begin position="44"/>
        <end position="54"/>
    </location>
</feature>
<evidence type="ECO:0000256" key="5">
    <source>
        <dbReference type="ARBA" id="ARBA00022741"/>
    </source>
</evidence>
<evidence type="ECO:0000259" key="14">
    <source>
        <dbReference type="Pfam" id="PF08264"/>
    </source>
</evidence>
<dbReference type="FunFam" id="3.40.50.620:FF:000032">
    <property type="entry name" value="Valine--tRNA ligase"/>
    <property type="match status" value="1"/>
</dbReference>
<reference evidence="16 17" key="1">
    <citation type="submission" date="2019-03" db="EMBL/GenBank/DDBJ databases">
        <title>Genomic Encyclopedia of Type Strains, Phase IV (KMG-IV): sequencing the most valuable type-strain genomes for metagenomic binning, comparative biology and taxonomic classification.</title>
        <authorList>
            <person name="Goeker M."/>
        </authorList>
    </citation>
    <scope>NUCLEOTIDE SEQUENCE [LARGE SCALE GENOMIC DNA]</scope>
    <source>
        <strain evidence="16 17">LX-B</strain>
    </source>
</reference>
<dbReference type="FunFam" id="1.10.287.380:FF:000001">
    <property type="entry name" value="Valine--tRNA ligase"/>
    <property type="match status" value="1"/>
</dbReference>
<evidence type="ECO:0000256" key="6">
    <source>
        <dbReference type="ARBA" id="ARBA00022840"/>
    </source>
</evidence>
<sequence length="900" mass="102665">MSLPTVYNPQNVEEKWYQFWLEGRYFHAEVQAEAEPFCIVIPPPNVTGVLHLGHALDNTLQDILIRWRRMQGYNALWMPGTDHAGIATQAKVEETLAKEGLSKYDLGREEFLKRVWAWKEQYGGTIIKQLKRLGASCDWERERFTMDEGCSAAVREVFLRLYERGLIYRGSYLINWCPKCHTTISDIEVEHEEKEGHLWHIRYPLADGTGFIEVATTRPETMLGDTAVAVHPEDSRYHGMVGKEVILPIMNRRIPIIADSYVDMSFGTGAVKVTPAHDINDFEMGLRHNLPQITVIGFNAEMTAEAGKFAGLDRYECRKRLVEELEQAGFLVEVESHTHAVGQCYRCDTTIEPLISKQWFVKMKPLAEPAIEAAKNGDLEFVPERFTKIYLGWLENIRDWCISRQLWWGHRIPVWYCQDCNEVIAARTEPQTCPKCGSSRLEQDPDVLDTWFSSGLWPFSTLGWPQQTAELEHFYPTSVLVTGRDIIFFWVARMIFMGLEVMKEVPFKQVLIHGLVLDKHGKKMSKSRPETIVDPMDVINQFGADTLRFTLATGTALGQDQRFQMEKIEGSRNFCNKIWNAARFVLMHHEKEAAMEFPDSSQAALLHSFAVGATATLPEGWLTLADQWILTRLQTVTGEVTRLLERFDLGAAASTIYEFLWNEYCDWYIELSKPRLYQQENALDRRITQAVLARVLRQTLELLHPFMPFLTEEIWQAVPHQGESIMVAQWPQASENLTFQTAESEMNLVIEVIRALRNIRSEANLAPQKKVAAYFSASAERNAILERNIPYIANLAGLDEQHFLAETAPKPERSVSSVAAGITLFVPLAGLVDVAKEKERLGKELGQLENEIAKIEARISSPSFSQKAPPEVVAKEKVKLDTFREKAGKIKERLTQLDEA</sequence>
<dbReference type="InterPro" id="IPR002303">
    <property type="entry name" value="Valyl-tRNA_ligase"/>
</dbReference>
<evidence type="ECO:0000256" key="1">
    <source>
        <dbReference type="ARBA" id="ARBA00004496"/>
    </source>
</evidence>
<dbReference type="HAMAP" id="MF_02004">
    <property type="entry name" value="Val_tRNA_synth_type1"/>
    <property type="match status" value="1"/>
</dbReference>
<dbReference type="PANTHER" id="PTHR11946:SF93">
    <property type="entry name" value="VALINE--TRNA LIGASE, CHLOROPLASTIC_MITOCHONDRIAL 2"/>
    <property type="match status" value="1"/>
</dbReference>
<dbReference type="Pfam" id="PF00133">
    <property type="entry name" value="tRNA-synt_1"/>
    <property type="match status" value="1"/>
</dbReference>
<dbReference type="SUPFAM" id="SSF47323">
    <property type="entry name" value="Anticodon-binding domain of a subclass of class I aminoacyl-tRNA synthetases"/>
    <property type="match status" value="1"/>
</dbReference>
<evidence type="ECO:0000313" key="16">
    <source>
        <dbReference type="EMBL" id="TCL60262.1"/>
    </source>
</evidence>
<dbReference type="InterPro" id="IPR019499">
    <property type="entry name" value="Val-tRNA_synth_tRNA-bd"/>
</dbReference>
<dbReference type="Gene3D" id="3.90.740.10">
    <property type="entry name" value="Valyl/Leucyl/Isoleucyl-tRNA synthetase, editing domain"/>
    <property type="match status" value="1"/>
</dbReference>
<dbReference type="GO" id="GO:0005524">
    <property type="term" value="F:ATP binding"/>
    <property type="evidence" value="ECO:0007669"/>
    <property type="project" value="UniProtKB-UniRule"/>
</dbReference>
<feature type="coiled-coil region" evidence="12">
    <location>
        <begin position="831"/>
        <end position="900"/>
    </location>
</feature>
<dbReference type="InterPro" id="IPR009008">
    <property type="entry name" value="Val/Leu/Ile-tRNA-synth_edit"/>
</dbReference>
<evidence type="ECO:0000256" key="2">
    <source>
        <dbReference type="ARBA" id="ARBA00011245"/>
    </source>
</evidence>
<dbReference type="Proteomes" id="UP000295008">
    <property type="component" value="Unassembled WGS sequence"/>
</dbReference>
<dbReference type="InterPro" id="IPR013155">
    <property type="entry name" value="M/V/L/I-tRNA-synth_anticd-bd"/>
</dbReference>
<comment type="similarity">
    <text evidence="11 12">Belongs to the class-I aminoacyl-tRNA synthetase family. ValS type 1 subfamily.</text>
</comment>
<evidence type="ECO:0000256" key="7">
    <source>
        <dbReference type="ARBA" id="ARBA00022917"/>
    </source>
</evidence>
<keyword evidence="3 12" id="KW-0963">Cytoplasm</keyword>
<dbReference type="SUPFAM" id="SSF50677">
    <property type="entry name" value="ValRS/IleRS/LeuRS editing domain"/>
    <property type="match status" value="1"/>
</dbReference>
<dbReference type="GO" id="GO:0005829">
    <property type="term" value="C:cytosol"/>
    <property type="evidence" value="ECO:0007669"/>
    <property type="project" value="TreeGrafter"/>
</dbReference>
<feature type="short sequence motif" description="'KMSKS' region" evidence="12">
    <location>
        <begin position="523"/>
        <end position="527"/>
    </location>
</feature>
<dbReference type="NCBIfam" id="NF004349">
    <property type="entry name" value="PRK05729.1"/>
    <property type="match status" value="1"/>
</dbReference>
<feature type="domain" description="Aminoacyl-tRNA synthetase class Ia" evidence="13">
    <location>
        <begin position="15"/>
        <end position="563"/>
    </location>
</feature>
<dbReference type="SUPFAM" id="SSF46589">
    <property type="entry name" value="tRNA-binding arm"/>
    <property type="match status" value="1"/>
</dbReference>
<accession>A0A4R1R4R8</accession>
<dbReference type="SUPFAM" id="SSF52374">
    <property type="entry name" value="Nucleotidylyl transferase"/>
    <property type="match status" value="1"/>
</dbReference>
<dbReference type="CDD" id="cd00817">
    <property type="entry name" value="ValRS_core"/>
    <property type="match status" value="1"/>
</dbReference>
<keyword evidence="7 12" id="KW-0648">Protein biosynthesis</keyword>
<keyword evidence="5 12" id="KW-0547">Nucleotide-binding</keyword>
<feature type="domain" description="Valyl-tRNA synthetase tRNA-binding arm" evidence="15">
    <location>
        <begin position="833"/>
        <end position="897"/>
    </location>
</feature>
<evidence type="ECO:0000256" key="11">
    <source>
        <dbReference type="ARBA" id="ARBA00060830"/>
    </source>
</evidence>
<comment type="domain">
    <text evidence="12">The C-terminal coiled-coil domain is crucial for aminoacylation activity.</text>
</comment>
<dbReference type="CDD" id="cd07962">
    <property type="entry name" value="Anticodon_Ia_Val"/>
    <property type="match status" value="1"/>
</dbReference>
<dbReference type="PROSITE" id="PS00178">
    <property type="entry name" value="AA_TRNA_LIGASE_I"/>
    <property type="match status" value="1"/>
</dbReference>
<organism evidence="16 17">
    <name type="scientific">Hydrogenispora ethanolica</name>
    <dbReference type="NCBI Taxonomy" id="1082276"/>
    <lineage>
        <taxon>Bacteria</taxon>
        <taxon>Bacillati</taxon>
        <taxon>Bacillota</taxon>
        <taxon>Hydrogenispora</taxon>
    </lineage>
</organism>
<evidence type="ECO:0000259" key="13">
    <source>
        <dbReference type="Pfam" id="PF00133"/>
    </source>
</evidence>
<comment type="function">
    <text evidence="12">Catalyzes the attachment of valine to tRNA(Val). As ValRS can inadvertently accommodate and process structurally similar amino acids such as threonine, to avoid such errors, it has a 'posttransfer' editing activity that hydrolyzes mischarged Thr-tRNA(Val) in a tRNA-dependent manner.</text>
</comment>
<feature type="binding site" evidence="12">
    <location>
        <position position="526"/>
    </location>
    <ligand>
        <name>ATP</name>
        <dbReference type="ChEBI" id="CHEBI:30616"/>
    </ligand>
</feature>
<evidence type="ECO:0000256" key="3">
    <source>
        <dbReference type="ARBA" id="ARBA00022490"/>
    </source>
</evidence>
<evidence type="ECO:0000259" key="15">
    <source>
        <dbReference type="Pfam" id="PF10458"/>
    </source>
</evidence>
<dbReference type="InterPro" id="IPR037118">
    <property type="entry name" value="Val-tRNA_synth_C_sf"/>
</dbReference>
<dbReference type="EC" id="6.1.1.9" evidence="12"/>
<dbReference type="GO" id="GO:0006438">
    <property type="term" value="P:valyl-tRNA aminoacylation"/>
    <property type="evidence" value="ECO:0007669"/>
    <property type="project" value="UniProtKB-UniRule"/>
</dbReference>
<dbReference type="InterPro" id="IPR014729">
    <property type="entry name" value="Rossmann-like_a/b/a_fold"/>
</dbReference>
<feature type="domain" description="Methionyl/Valyl/Leucyl/Isoleucyl-tRNA synthetase anticodon-binding" evidence="14">
    <location>
        <begin position="626"/>
        <end position="771"/>
    </location>
</feature>
<dbReference type="OrthoDB" id="9810365at2"/>
<dbReference type="InterPro" id="IPR033705">
    <property type="entry name" value="Anticodon_Ia_Val"/>
</dbReference>
<dbReference type="Pfam" id="PF08264">
    <property type="entry name" value="Anticodon_1"/>
    <property type="match status" value="1"/>
</dbReference>
<proteinExistence type="inferred from homology"/>
<evidence type="ECO:0000256" key="10">
    <source>
        <dbReference type="ARBA" id="ARBA00047552"/>
    </source>
</evidence>
<dbReference type="InterPro" id="IPR010978">
    <property type="entry name" value="tRNA-bd_arm"/>
</dbReference>
<dbReference type="Pfam" id="PF10458">
    <property type="entry name" value="Val_tRNA-synt_C"/>
    <property type="match status" value="1"/>
</dbReference>
<evidence type="ECO:0000256" key="4">
    <source>
        <dbReference type="ARBA" id="ARBA00022598"/>
    </source>
</evidence>
<gene>
    <name evidence="12" type="primary">valS</name>
    <name evidence="16" type="ORF">EDC14_103614</name>
</gene>
<dbReference type="GO" id="GO:0002161">
    <property type="term" value="F:aminoacyl-tRNA deacylase activity"/>
    <property type="evidence" value="ECO:0007669"/>
    <property type="project" value="InterPro"/>
</dbReference>
<dbReference type="NCBIfam" id="TIGR00422">
    <property type="entry name" value="valS"/>
    <property type="match status" value="1"/>
</dbReference>
<dbReference type="Gene3D" id="3.40.50.620">
    <property type="entry name" value="HUPs"/>
    <property type="match status" value="2"/>
</dbReference>
<name>A0A4R1R4R8_HYDET</name>
<dbReference type="GO" id="GO:0004832">
    <property type="term" value="F:valine-tRNA ligase activity"/>
    <property type="evidence" value="ECO:0007669"/>
    <property type="project" value="UniProtKB-UniRule"/>
</dbReference>
<dbReference type="InterPro" id="IPR001412">
    <property type="entry name" value="aa-tRNA-synth_I_CS"/>
</dbReference>
<evidence type="ECO:0000256" key="8">
    <source>
        <dbReference type="ARBA" id="ARBA00023054"/>
    </source>
</evidence>
<evidence type="ECO:0000313" key="17">
    <source>
        <dbReference type="Proteomes" id="UP000295008"/>
    </source>
</evidence>
<comment type="subcellular location">
    <subcellularLocation>
        <location evidence="1 12">Cytoplasm</location>
    </subcellularLocation>
</comment>
<keyword evidence="17" id="KW-1185">Reference proteome</keyword>